<evidence type="ECO:0000313" key="2">
    <source>
        <dbReference type="Proteomes" id="UP000551616"/>
    </source>
</evidence>
<keyword evidence="2" id="KW-1185">Reference proteome</keyword>
<dbReference type="AlphaFoldDB" id="A0A7V9A6C8"/>
<reference evidence="1 2" key="1">
    <citation type="submission" date="2020-05" db="EMBL/GenBank/DDBJ databases">
        <title>Bremerella alba sp. nov., a novel planctomycete isolated from the surface of the macroalga Fucus spiralis.</title>
        <authorList>
            <person name="Godinho O."/>
            <person name="Botelho R."/>
            <person name="Albuquerque L."/>
            <person name="Wiegand S."/>
            <person name="Da Costa M.S."/>
            <person name="Lobo-Da-Cunha A."/>
            <person name="Jogler C."/>
            <person name="Lage O.M."/>
        </authorList>
    </citation>
    <scope>NUCLEOTIDE SEQUENCE [LARGE SCALE GENOMIC DNA]</scope>
    <source>
        <strain evidence="1 2">FF15</strain>
    </source>
</reference>
<evidence type="ECO:0000313" key="1">
    <source>
        <dbReference type="EMBL" id="MBA2113811.1"/>
    </source>
</evidence>
<name>A0A7V9A6C8_9BACT</name>
<proteinExistence type="predicted"/>
<dbReference type="EMBL" id="JABRWO010000002">
    <property type="protein sequence ID" value="MBA2113811.1"/>
    <property type="molecule type" value="Genomic_DNA"/>
</dbReference>
<comment type="caution">
    <text evidence="1">The sequence shown here is derived from an EMBL/GenBank/DDBJ whole genome shotgun (WGS) entry which is preliminary data.</text>
</comment>
<organism evidence="1 2">
    <name type="scientific">Bremerella alba</name>
    <dbReference type="NCBI Taxonomy" id="980252"/>
    <lineage>
        <taxon>Bacteria</taxon>
        <taxon>Pseudomonadati</taxon>
        <taxon>Planctomycetota</taxon>
        <taxon>Planctomycetia</taxon>
        <taxon>Pirellulales</taxon>
        <taxon>Pirellulaceae</taxon>
        <taxon>Bremerella</taxon>
    </lineage>
</organism>
<accession>A0A7V9A6C8</accession>
<sequence length="40" mass="4516">MKAVKFRKHSAHSVTARVYSASEFPTYNVEVNPIPKKALI</sequence>
<gene>
    <name evidence="1" type="ORF">HOV93_09630</name>
</gene>
<dbReference type="Proteomes" id="UP000551616">
    <property type="component" value="Unassembled WGS sequence"/>
</dbReference>
<protein>
    <submittedName>
        <fullName evidence="1">Uncharacterized protein</fullName>
    </submittedName>
</protein>